<feature type="compositionally biased region" description="Polar residues" evidence="1">
    <location>
        <begin position="776"/>
        <end position="799"/>
    </location>
</feature>
<evidence type="ECO:0000256" key="2">
    <source>
        <dbReference type="SAM" id="Phobius"/>
    </source>
</evidence>
<accession>A0A0D0D3G6</accession>
<gene>
    <name evidence="3" type="ORF">PAXRUDRAFT_17064</name>
</gene>
<dbReference type="InParanoid" id="A0A0D0D3G6"/>
<dbReference type="Proteomes" id="UP000054538">
    <property type="component" value="Unassembled WGS sequence"/>
</dbReference>
<feature type="region of interest" description="Disordered" evidence="1">
    <location>
        <begin position="510"/>
        <end position="559"/>
    </location>
</feature>
<feature type="compositionally biased region" description="Low complexity" evidence="1">
    <location>
        <begin position="766"/>
        <end position="775"/>
    </location>
</feature>
<dbReference type="AlphaFoldDB" id="A0A0D0D3G6"/>
<keyword evidence="2" id="KW-0472">Membrane</keyword>
<evidence type="ECO:0000256" key="1">
    <source>
        <dbReference type="SAM" id="MobiDB-lite"/>
    </source>
</evidence>
<feature type="region of interest" description="Disordered" evidence="1">
    <location>
        <begin position="587"/>
        <end position="643"/>
    </location>
</feature>
<proteinExistence type="predicted"/>
<name>A0A0D0D3G6_9AGAM</name>
<protein>
    <submittedName>
        <fullName evidence="3">Uncharacterized protein</fullName>
    </submittedName>
</protein>
<dbReference type="OrthoDB" id="3061923at2759"/>
<evidence type="ECO:0000313" key="4">
    <source>
        <dbReference type="Proteomes" id="UP000054538"/>
    </source>
</evidence>
<feature type="compositionally biased region" description="Low complexity" evidence="1">
    <location>
        <begin position="116"/>
        <end position="166"/>
    </location>
</feature>
<feature type="compositionally biased region" description="Polar residues" evidence="1">
    <location>
        <begin position="524"/>
        <end position="535"/>
    </location>
</feature>
<feature type="region of interest" description="Disordered" evidence="1">
    <location>
        <begin position="449"/>
        <end position="468"/>
    </location>
</feature>
<dbReference type="HOGENOM" id="CLU_008892_0_0_1"/>
<keyword evidence="4" id="KW-1185">Reference proteome</keyword>
<keyword evidence="2" id="KW-0812">Transmembrane</keyword>
<sequence>MRLSSHQSLFVSTATPSAKYHDRRYTLIWGPNGQPSLVGFDPLIGTQPAVAPVSGFHLLASCLMKPSPNHPHIQTVSATQNPLVQSSSPQITRATTQLAHSASKTPVSSIPDLAVTTTSPTDTSSNTVAPTSSSISVTSTPPFPSISSSITPTDTDTSIPSIPTIVEPTPSPTVRSTDHGYGAPFYLAIVLGTLFGIACISAIVAWWIKSRARRKRHSELDPWYDREHGQEPSLASDHDGLSSLTSAERREIDGEMQTPEYYLPASLVRRSTTNLLALPYAAPTPTDERVLHNNIGRSGLAQGPYPPLRASNNLNLQMQSPYYGMPSSQVPKPRSRPNPGRLATGLSVQESTRTLGRLRVANIMPGDVTSGDEGGISRPGLGEDVGLTPPSTTGGLGTAVITKDRDNPARGTKVNRRDQSDSLSEGPVEPPGPATVPWGRRTSTVAALRRTRRSPGTTAKTYKNPNYGGYYHQMADPAPSPMTHLRPSPNPQGWTNTLKSSFWNVVETVAGNRPPPSLDHEPQAGTTGSGSNFTPTPRRALSQRSLDRHARPDYFGTGSSISLARTRSASSLVARDRVNALHDILDGPLTGGVTHYPRDQTYIPGPPQALSSSTLQGYSQSQSTLQSEYEDSQIATADSHRPGYGTTSTWAMESQAALLGNEAPMGTITPHLPLASSNMNAANPDRHSSLPENARHPYSLRTETRSMYSTDSAAASANLRKYGYGITDQPLAPSPMPSHLALPISPSRLATQSTFQSDCLSTLSRLRSGSSSLGSENRTTHSGNGALNTDNGTLQSGSDTPPPESAPFRLSSTTSARLVRKKGVTTQRKRPQHIQRVSSTASSMLSIESGSVGLSIREEAARRALLARRRLAVVGGAEKVRA</sequence>
<feature type="transmembrane region" description="Helical" evidence="2">
    <location>
        <begin position="185"/>
        <end position="208"/>
    </location>
</feature>
<evidence type="ECO:0000313" key="3">
    <source>
        <dbReference type="EMBL" id="KIK78101.1"/>
    </source>
</evidence>
<feature type="compositionally biased region" description="Polar residues" evidence="1">
    <location>
        <begin position="321"/>
        <end position="330"/>
    </location>
</feature>
<feature type="region of interest" description="Disordered" evidence="1">
    <location>
        <begin position="321"/>
        <end position="439"/>
    </location>
</feature>
<feature type="compositionally biased region" description="Basic residues" evidence="1">
    <location>
        <begin position="818"/>
        <end position="833"/>
    </location>
</feature>
<feature type="region of interest" description="Disordered" evidence="1">
    <location>
        <begin position="766"/>
        <end position="841"/>
    </location>
</feature>
<reference evidence="3 4" key="1">
    <citation type="submission" date="2014-04" db="EMBL/GenBank/DDBJ databases">
        <authorList>
            <consortium name="DOE Joint Genome Institute"/>
            <person name="Kuo A."/>
            <person name="Kohler A."/>
            <person name="Jargeat P."/>
            <person name="Nagy L.G."/>
            <person name="Floudas D."/>
            <person name="Copeland A."/>
            <person name="Barry K.W."/>
            <person name="Cichocki N."/>
            <person name="Veneault-Fourrey C."/>
            <person name="LaButti K."/>
            <person name="Lindquist E.A."/>
            <person name="Lipzen A."/>
            <person name="Lundell T."/>
            <person name="Morin E."/>
            <person name="Murat C."/>
            <person name="Sun H."/>
            <person name="Tunlid A."/>
            <person name="Henrissat B."/>
            <person name="Grigoriev I.V."/>
            <person name="Hibbett D.S."/>
            <person name="Martin F."/>
            <person name="Nordberg H.P."/>
            <person name="Cantor M.N."/>
            <person name="Hua S.X."/>
        </authorList>
    </citation>
    <scope>NUCLEOTIDE SEQUENCE [LARGE SCALE GENOMIC DNA]</scope>
    <source>
        <strain evidence="3 4">Ve08.2h10</strain>
    </source>
</reference>
<dbReference type="STRING" id="930991.A0A0D0D3G6"/>
<feature type="compositionally biased region" description="Polar residues" evidence="1">
    <location>
        <begin position="454"/>
        <end position="464"/>
    </location>
</feature>
<reference evidence="4" key="2">
    <citation type="submission" date="2015-01" db="EMBL/GenBank/DDBJ databases">
        <title>Evolutionary Origins and Diversification of the Mycorrhizal Mutualists.</title>
        <authorList>
            <consortium name="DOE Joint Genome Institute"/>
            <consortium name="Mycorrhizal Genomics Consortium"/>
            <person name="Kohler A."/>
            <person name="Kuo A."/>
            <person name="Nagy L.G."/>
            <person name="Floudas D."/>
            <person name="Copeland A."/>
            <person name="Barry K.W."/>
            <person name="Cichocki N."/>
            <person name="Veneault-Fourrey C."/>
            <person name="LaButti K."/>
            <person name="Lindquist E.A."/>
            <person name="Lipzen A."/>
            <person name="Lundell T."/>
            <person name="Morin E."/>
            <person name="Murat C."/>
            <person name="Riley R."/>
            <person name="Ohm R."/>
            <person name="Sun H."/>
            <person name="Tunlid A."/>
            <person name="Henrissat B."/>
            <person name="Grigoriev I.V."/>
            <person name="Hibbett D.S."/>
            <person name="Martin F."/>
        </authorList>
    </citation>
    <scope>NUCLEOTIDE SEQUENCE [LARGE SCALE GENOMIC DNA]</scope>
    <source>
        <strain evidence="4">Ve08.2h10</strain>
    </source>
</reference>
<feature type="compositionally biased region" description="Polar residues" evidence="1">
    <location>
        <begin position="609"/>
        <end position="627"/>
    </location>
</feature>
<keyword evidence="2" id="KW-1133">Transmembrane helix</keyword>
<feature type="region of interest" description="Disordered" evidence="1">
    <location>
        <begin position="111"/>
        <end position="175"/>
    </location>
</feature>
<organism evidence="3 4">
    <name type="scientific">Paxillus rubicundulus Ve08.2h10</name>
    <dbReference type="NCBI Taxonomy" id="930991"/>
    <lineage>
        <taxon>Eukaryota</taxon>
        <taxon>Fungi</taxon>
        <taxon>Dikarya</taxon>
        <taxon>Basidiomycota</taxon>
        <taxon>Agaricomycotina</taxon>
        <taxon>Agaricomycetes</taxon>
        <taxon>Agaricomycetidae</taxon>
        <taxon>Boletales</taxon>
        <taxon>Paxilineae</taxon>
        <taxon>Paxillaceae</taxon>
        <taxon>Paxillus</taxon>
    </lineage>
</organism>
<dbReference type="EMBL" id="KN826708">
    <property type="protein sequence ID" value="KIK78101.1"/>
    <property type="molecule type" value="Genomic_DNA"/>
</dbReference>